<dbReference type="AlphaFoldDB" id="A0A835XFQ8"/>
<evidence type="ECO:0000256" key="5">
    <source>
        <dbReference type="SAM" id="Coils"/>
    </source>
</evidence>
<reference evidence="8" key="1">
    <citation type="journal article" date="2020" name="bioRxiv">
        <title>Comparative genomics of Chlamydomonas.</title>
        <authorList>
            <person name="Craig R.J."/>
            <person name="Hasan A.R."/>
            <person name="Ness R.W."/>
            <person name="Keightley P.D."/>
        </authorList>
    </citation>
    <scope>NUCLEOTIDE SEQUENCE</scope>
    <source>
        <strain evidence="8">CCAP 11/70</strain>
    </source>
</reference>
<keyword evidence="5" id="KW-0175">Coiled coil</keyword>
<evidence type="ECO:0000256" key="2">
    <source>
        <dbReference type="ARBA" id="ARBA00005885"/>
    </source>
</evidence>
<evidence type="ECO:0000256" key="3">
    <source>
        <dbReference type="ARBA" id="ARBA00022490"/>
    </source>
</evidence>
<evidence type="ECO:0000256" key="4">
    <source>
        <dbReference type="ARBA" id="ARBA00023212"/>
    </source>
</evidence>
<dbReference type="OrthoDB" id="534830at2759"/>
<keyword evidence="9" id="KW-1185">Reference proteome</keyword>
<evidence type="ECO:0000313" key="9">
    <source>
        <dbReference type="Proteomes" id="UP000612055"/>
    </source>
</evidence>
<protein>
    <recommendedName>
        <fullName evidence="7">TPX2 C-terminal domain-containing protein</fullName>
    </recommendedName>
</protein>
<feature type="coiled-coil region" evidence="5">
    <location>
        <begin position="417"/>
        <end position="447"/>
    </location>
</feature>
<feature type="region of interest" description="Disordered" evidence="6">
    <location>
        <begin position="174"/>
        <end position="290"/>
    </location>
</feature>
<dbReference type="EMBL" id="JAEHOE010000321">
    <property type="protein sequence ID" value="KAG2481943.1"/>
    <property type="molecule type" value="Genomic_DNA"/>
</dbReference>
<evidence type="ECO:0000259" key="7">
    <source>
        <dbReference type="Pfam" id="PF06886"/>
    </source>
</evidence>
<comment type="subcellular location">
    <subcellularLocation>
        <location evidence="1">Cytoplasm</location>
        <location evidence="1">Cytoskeleton</location>
    </subcellularLocation>
</comment>
<dbReference type="Proteomes" id="UP000612055">
    <property type="component" value="Unassembled WGS sequence"/>
</dbReference>
<evidence type="ECO:0000256" key="1">
    <source>
        <dbReference type="ARBA" id="ARBA00004245"/>
    </source>
</evidence>
<comment type="similarity">
    <text evidence="2">Belongs to the TPX2 family.</text>
</comment>
<organism evidence="8 9">
    <name type="scientific">Edaphochlamys debaryana</name>
    <dbReference type="NCBI Taxonomy" id="47281"/>
    <lineage>
        <taxon>Eukaryota</taxon>
        <taxon>Viridiplantae</taxon>
        <taxon>Chlorophyta</taxon>
        <taxon>core chlorophytes</taxon>
        <taxon>Chlorophyceae</taxon>
        <taxon>CS clade</taxon>
        <taxon>Chlamydomonadales</taxon>
        <taxon>Chlamydomonadales incertae sedis</taxon>
        <taxon>Edaphochlamys</taxon>
    </lineage>
</organism>
<dbReference type="Pfam" id="PF06886">
    <property type="entry name" value="TPX2"/>
    <property type="match status" value="1"/>
</dbReference>
<evidence type="ECO:0000313" key="8">
    <source>
        <dbReference type="EMBL" id="KAG2481943.1"/>
    </source>
</evidence>
<name>A0A835XFQ8_9CHLO</name>
<feature type="compositionally biased region" description="Low complexity" evidence="6">
    <location>
        <begin position="225"/>
        <end position="249"/>
    </location>
</feature>
<sequence length="698" mass="73859">MASTMDSREFLTACLKDALEDADLVDAIAEQAIMQGLNAVAIGKGIVSAEALKDSCFLTQEEATRVIDICSARTGTKAAPASAPGLITLRLLALSSGSIRLSIKERSAIAAPEPAPVAAEPEPVVVAHQPEPVPSEAQEEVTPPVPVEGPAEEPALVQMMHEAPGVVLVSRTSPAAKKAAPGPPSPLRPASAPAPKASPASKPSPVAKASPAGRPKSAAARPSELVLPDSLAPPAASTSPTSTSHSVPSYLRPTAAHKARTSKEVESMAALASPGGALAPVPEEQSRRQQRRRNLFSRMASTLLAPTQAFVARVTGRSEDVKAKKDVPITKASLQLEAVMCSPQGQRVTRPQPFMLRSELRPKSCVLSKEELDLMEAKEKAFRRNPVPKHVHEQRSIDPAPKTTPKKPTDIFAPFQLASLELHNKKMEELKKKKEEEAAREDEARRFKARQFDSRLSAGAITPKKPEASPVTKGSAPVFASEARIAHYHAVVEPAKRAREEEANKEKLEAERRARELEDMSVDDFRKTLEFKARAMPDFSSPFKPDPALAKPVTSAAEPELHTVKRLGTAPIPGRRSNKDGDGLGTGVYDGAGYVDPFFASLRKSTSVALNPRSSQAASMRRSVNVRQSAQAALGGGGANGGGLRVSVGSALQAAIRAAARDAARDLSARDAATPSKSGCSTERGAMERMASPAVAAV</sequence>
<dbReference type="InterPro" id="IPR027329">
    <property type="entry name" value="TPX2_C"/>
</dbReference>
<feature type="compositionally biased region" description="Low complexity" evidence="6">
    <location>
        <begin position="188"/>
        <end position="212"/>
    </location>
</feature>
<feature type="region of interest" description="Disordered" evidence="6">
    <location>
        <begin position="386"/>
        <end position="409"/>
    </location>
</feature>
<keyword evidence="4" id="KW-0206">Cytoskeleton</keyword>
<accession>A0A835XFQ8</accession>
<comment type="caution">
    <text evidence="8">The sequence shown here is derived from an EMBL/GenBank/DDBJ whole genome shotgun (WGS) entry which is preliminary data.</text>
</comment>
<feature type="region of interest" description="Disordered" evidence="6">
    <location>
        <begin position="664"/>
        <end position="698"/>
    </location>
</feature>
<keyword evidence="3" id="KW-0963">Cytoplasm</keyword>
<feature type="compositionally biased region" description="Low complexity" evidence="6">
    <location>
        <begin position="267"/>
        <end position="280"/>
    </location>
</feature>
<proteinExistence type="inferred from homology"/>
<gene>
    <name evidence="8" type="ORF">HYH03_019097</name>
</gene>
<evidence type="ECO:0000256" key="6">
    <source>
        <dbReference type="SAM" id="MobiDB-lite"/>
    </source>
</evidence>
<feature type="domain" description="TPX2 C-terminal" evidence="7">
    <location>
        <begin position="498"/>
        <end position="546"/>
    </location>
</feature>
<dbReference type="GO" id="GO:0005856">
    <property type="term" value="C:cytoskeleton"/>
    <property type="evidence" value="ECO:0007669"/>
    <property type="project" value="UniProtKB-SubCell"/>
</dbReference>